<evidence type="ECO:0000313" key="4">
    <source>
        <dbReference type="Proteomes" id="UP000313359"/>
    </source>
</evidence>
<feature type="compositionally biased region" description="Low complexity" evidence="1">
    <location>
        <begin position="383"/>
        <end position="396"/>
    </location>
</feature>
<dbReference type="AlphaFoldDB" id="A0A5C2SJP1"/>
<feature type="compositionally biased region" description="Low complexity" evidence="1">
    <location>
        <begin position="34"/>
        <end position="68"/>
    </location>
</feature>
<keyword evidence="2" id="KW-0472">Membrane</keyword>
<gene>
    <name evidence="3" type="ORF">L227DRAFT_387733</name>
</gene>
<evidence type="ECO:0000313" key="3">
    <source>
        <dbReference type="EMBL" id="RPD63389.1"/>
    </source>
</evidence>
<dbReference type="STRING" id="1328759.A0A5C2SJP1"/>
<organism evidence="3 4">
    <name type="scientific">Lentinus tigrinus ALCF2SS1-6</name>
    <dbReference type="NCBI Taxonomy" id="1328759"/>
    <lineage>
        <taxon>Eukaryota</taxon>
        <taxon>Fungi</taxon>
        <taxon>Dikarya</taxon>
        <taxon>Basidiomycota</taxon>
        <taxon>Agaricomycotina</taxon>
        <taxon>Agaricomycetes</taxon>
        <taxon>Polyporales</taxon>
        <taxon>Polyporaceae</taxon>
        <taxon>Lentinus</taxon>
    </lineage>
</organism>
<dbReference type="Proteomes" id="UP000313359">
    <property type="component" value="Unassembled WGS sequence"/>
</dbReference>
<feature type="compositionally biased region" description="Polar residues" evidence="1">
    <location>
        <begin position="554"/>
        <end position="563"/>
    </location>
</feature>
<evidence type="ECO:0000256" key="2">
    <source>
        <dbReference type="SAM" id="Phobius"/>
    </source>
</evidence>
<feature type="region of interest" description="Disordered" evidence="1">
    <location>
        <begin position="1"/>
        <end position="135"/>
    </location>
</feature>
<feature type="compositionally biased region" description="Basic and acidic residues" evidence="1">
    <location>
        <begin position="566"/>
        <end position="595"/>
    </location>
</feature>
<dbReference type="OrthoDB" id="2755692at2759"/>
<keyword evidence="2" id="KW-1133">Transmembrane helix</keyword>
<keyword evidence="4" id="KW-1185">Reference proteome</keyword>
<feature type="transmembrane region" description="Helical" evidence="2">
    <location>
        <begin position="153"/>
        <end position="177"/>
    </location>
</feature>
<feature type="compositionally biased region" description="Polar residues" evidence="1">
    <location>
        <begin position="108"/>
        <end position="124"/>
    </location>
</feature>
<evidence type="ECO:0000256" key="1">
    <source>
        <dbReference type="SAM" id="MobiDB-lite"/>
    </source>
</evidence>
<feature type="compositionally biased region" description="Pro residues" evidence="1">
    <location>
        <begin position="665"/>
        <end position="682"/>
    </location>
</feature>
<feature type="compositionally biased region" description="Polar residues" evidence="1">
    <location>
        <begin position="15"/>
        <end position="33"/>
    </location>
</feature>
<name>A0A5C2SJP1_9APHY</name>
<feature type="compositionally biased region" description="Basic and acidic residues" evidence="1">
    <location>
        <begin position="215"/>
        <end position="228"/>
    </location>
</feature>
<keyword evidence="2" id="KW-0812">Transmembrane</keyword>
<dbReference type="EMBL" id="ML122256">
    <property type="protein sequence ID" value="RPD63389.1"/>
    <property type="molecule type" value="Genomic_DNA"/>
</dbReference>
<reference evidence="3" key="1">
    <citation type="journal article" date="2018" name="Genome Biol. Evol.">
        <title>Genomics and development of Lentinus tigrinus, a white-rot wood-decaying mushroom with dimorphic fruiting bodies.</title>
        <authorList>
            <person name="Wu B."/>
            <person name="Xu Z."/>
            <person name="Knudson A."/>
            <person name="Carlson A."/>
            <person name="Chen N."/>
            <person name="Kovaka S."/>
            <person name="LaButti K."/>
            <person name="Lipzen A."/>
            <person name="Pennachio C."/>
            <person name="Riley R."/>
            <person name="Schakwitz W."/>
            <person name="Umezawa K."/>
            <person name="Ohm R.A."/>
            <person name="Grigoriev I.V."/>
            <person name="Nagy L.G."/>
            <person name="Gibbons J."/>
            <person name="Hibbett D."/>
        </authorList>
    </citation>
    <scope>NUCLEOTIDE SEQUENCE [LARGE SCALE GENOMIC DNA]</scope>
    <source>
        <strain evidence="3">ALCF2SS1-6</strain>
    </source>
</reference>
<feature type="region of interest" description="Disordered" evidence="1">
    <location>
        <begin position="212"/>
        <end position="237"/>
    </location>
</feature>
<protein>
    <submittedName>
        <fullName evidence="3">Uncharacterized protein</fullName>
    </submittedName>
</protein>
<feature type="compositionally biased region" description="Basic and acidic residues" evidence="1">
    <location>
        <begin position="602"/>
        <end position="613"/>
    </location>
</feature>
<feature type="region of interest" description="Disordered" evidence="1">
    <location>
        <begin position="367"/>
        <end position="688"/>
    </location>
</feature>
<accession>A0A5C2SJP1</accession>
<proteinExistence type="predicted"/>
<sequence length="708" mass="74515">MSDTTSPPLDIGSASEPSSTNPPGSDPNATNPTDPNASAANPSDPNAGATDPNAGAADPNAGATDPNAGASDPNAGAPTDPNSGVGDADPNAGSAQTTGIADLPGATPNASLGPQPSVTSTLAPTASGIAGNDRNNGSAVVAFDSKNAQYRKAIIIASAVSGAVGLILVIVVIFMVYRRRNRRNLNSARFANVAVPPPLARTGSDATWIGTRLENGPKESFDEGKLEAGSRTSDAGSIDSNATLADFAAARAKSGAFSTPTHTPRPSVEKLKISNMPMVPEDPFEAPRLSLADRPRPSLEQMIAPVPQAVAVPRPRRSGAPNMRINSNSSYASDVIVEQGFDNGMRSPGFPVVPLVTPIEPPANWRAQLDDEFIPPPPRRESMASLSRQSSRASSRNSRDLDTEVISPSKKSVFNAIAKKRRSRGDSIDPFRKSAATMMTRRKSSMASRKSRSESVGAPKSPGGRRKSRSASVRRAPANPIFDPTQDMGYSVPAPQVPRTPIGLPQTPRTPTAARRSRVVNGSEPRTPRTSRGPLPLPPTPRTSRALPMPPTPRTSGIEQQPRTPAIERPRTPGMERPRTSGTERPRTPGTERPRTPSPGTERPRTPGAERPRTPGAQQPRTPGTAREPHTPHTPRTPGGRARQPRAALPRTPTSLDDAHWDSVPLPPAPPVPVLRPPPSAPLPGGRAELRLSQLSRALSEVSRDSPI</sequence>